<dbReference type="EMBL" id="KK583217">
    <property type="protein sequence ID" value="KDO27431.1"/>
    <property type="molecule type" value="Genomic_DNA"/>
</dbReference>
<dbReference type="OrthoDB" id="61384at2759"/>
<keyword evidence="2" id="KW-1185">Reference proteome</keyword>
<dbReference type="GeneID" id="24129329"/>
<accession>A0A067CLK2</accession>
<dbReference type="RefSeq" id="XP_012201870.1">
    <property type="nucleotide sequence ID" value="XM_012346480.1"/>
</dbReference>
<sequence length="340" mass="37608">MRNIVYDTLLLGTQDCGSSLVVLQGQFDVLRAIFKHHALAWVTHIDVASPGYLRLGVTAEDREDDDLTRPLPSEPLDVRGHFPLPMTETIDGVLQLRQLHVNMMPIYMDTYSALPPDLERYQQLILACVRRLPFDERGNVGYLTVYEGYVDAGTSQRRGGLYIEAPNAKHQDLVDACAGGGTVECTVEEKYWGDGYWGDGSIVKKKVAGGIFIASSVADSCEVWNCTIEDKDEVAGPFGGIECLRGVLRDCDSIKLDVYELLWLTDRTPHESLLLPTGTYRQFFRLVTSNVSLWFADHSTANSLGCVPTARIVHGNKFATTPIAQGHLMLTAMALSSYGM</sequence>
<proteinExistence type="predicted"/>
<organism evidence="1 2">
    <name type="scientific">Saprolegnia parasitica (strain CBS 223.65)</name>
    <dbReference type="NCBI Taxonomy" id="695850"/>
    <lineage>
        <taxon>Eukaryota</taxon>
        <taxon>Sar</taxon>
        <taxon>Stramenopiles</taxon>
        <taxon>Oomycota</taxon>
        <taxon>Saprolegniomycetes</taxon>
        <taxon>Saprolegniales</taxon>
        <taxon>Saprolegniaceae</taxon>
        <taxon>Saprolegnia</taxon>
    </lineage>
</organism>
<dbReference type="OMA" id="EVWNCTI"/>
<dbReference type="KEGG" id="spar:SPRG_07019"/>
<dbReference type="STRING" id="695850.A0A067CLK2"/>
<name>A0A067CLK2_SAPPC</name>
<evidence type="ECO:0000313" key="1">
    <source>
        <dbReference type="EMBL" id="KDO27431.1"/>
    </source>
</evidence>
<dbReference type="VEuPathDB" id="FungiDB:SPRG_07019"/>
<evidence type="ECO:0000313" key="2">
    <source>
        <dbReference type="Proteomes" id="UP000030745"/>
    </source>
</evidence>
<gene>
    <name evidence="1" type="ORF">SPRG_07019</name>
</gene>
<protein>
    <submittedName>
        <fullName evidence="1">Uncharacterized protein</fullName>
    </submittedName>
</protein>
<dbReference type="AlphaFoldDB" id="A0A067CLK2"/>
<dbReference type="Proteomes" id="UP000030745">
    <property type="component" value="Unassembled WGS sequence"/>
</dbReference>
<reference evidence="1 2" key="1">
    <citation type="journal article" date="2013" name="PLoS Genet.">
        <title>Distinctive expansion of potential virulence genes in the genome of the oomycete fish pathogen Saprolegnia parasitica.</title>
        <authorList>
            <person name="Jiang R.H."/>
            <person name="de Bruijn I."/>
            <person name="Haas B.J."/>
            <person name="Belmonte R."/>
            <person name="Lobach L."/>
            <person name="Christie J."/>
            <person name="van den Ackerveken G."/>
            <person name="Bottin A."/>
            <person name="Bulone V."/>
            <person name="Diaz-Moreno S.M."/>
            <person name="Dumas B."/>
            <person name="Fan L."/>
            <person name="Gaulin E."/>
            <person name="Govers F."/>
            <person name="Grenville-Briggs L.J."/>
            <person name="Horner N.R."/>
            <person name="Levin J.Z."/>
            <person name="Mammella M."/>
            <person name="Meijer H.J."/>
            <person name="Morris P."/>
            <person name="Nusbaum C."/>
            <person name="Oome S."/>
            <person name="Phillips A.J."/>
            <person name="van Rooyen D."/>
            <person name="Rzeszutek E."/>
            <person name="Saraiva M."/>
            <person name="Secombes C.J."/>
            <person name="Seidl M.F."/>
            <person name="Snel B."/>
            <person name="Stassen J.H."/>
            <person name="Sykes S."/>
            <person name="Tripathy S."/>
            <person name="van den Berg H."/>
            <person name="Vega-Arreguin J.C."/>
            <person name="Wawra S."/>
            <person name="Young S.K."/>
            <person name="Zeng Q."/>
            <person name="Dieguez-Uribeondo J."/>
            <person name="Russ C."/>
            <person name="Tyler B.M."/>
            <person name="van West P."/>
        </authorList>
    </citation>
    <scope>NUCLEOTIDE SEQUENCE [LARGE SCALE GENOMIC DNA]</scope>
    <source>
        <strain evidence="1 2">CBS 223.65</strain>
    </source>
</reference>